<dbReference type="SUPFAM" id="SSF56436">
    <property type="entry name" value="C-type lectin-like"/>
    <property type="match status" value="1"/>
</dbReference>
<dbReference type="InterPro" id="IPR016186">
    <property type="entry name" value="C-type_lectin-like/link_sf"/>
</dbReference>
<proteinExistence type="predicted"/>
<dbReference type="Proteomes" id="UP000198287">
    <property type="component" value="Unassembled WGS sequence"/>
</dbReference>
<keyword evidence="3" id="KW-1185">Reference proteome</keyword>
<evidence type="ECO:0000313" key="2">
    <source>
        <dbReference type="EMBL" id="OXA39669.1"/>
    </source>
</evidence>
<name>A0A226D364_FOLCA</name>
<dbReference type="AlphaFoldDB" id="A0A226D364"/>
<accession>A0A226D364</accession>
<dbReference type="Gene3D" id="3.10.100.10">
    <property type="entry name" value="Mannose-Binding Protein A, subunit A"/>
    <property type="match status" value="1"/>
</dbReference>
<reference evidence="2 3" key="1">
    <citation type="submission" date="2015-12" db="EMBL/GenBank/DDBJ databases">
        <title>The genome of Folsomia candida.</title>
        <authorList>
            <person name="Faddeeva A."/>
            <person name="Derks M.F."/>
            <person name="Anvar Y."/>
            <person name="Smit S."/>
            <person name="Van Straalen N."/>
            <person name="Roelofs D."/>
        </authorList>
    </citation>
    <scope>NUCLEOTIDE SEQUENCE [LARGE SCALE GENOMIC DNA]</scope>
    <source>
        <strain evidence="2 3">VU population</strain>
        <tissue evidence="2">Whole body</tissue>
    </source>
</reference>
<feature type="chain" id="PRO_5012850159" description="C-type lectin domain-containing protein" evidence="1">
    <location>
        <begin position="21"/>
        <end position="205"/>
    </location>
</feature>
<protein>
    <recommendedName>
        <fullName evidence="4">C-type lectin domain-containing protein</fullName>
    </recommendedName>
</protein>
<evidence type="ECO:0000313" key="3">
    <source>
        <dbReference type="Proteomes" id="UP000198287"/>
    </source>
</evidence>
<sequence>MWGQLIQPLLCFGLALSCLAAPHRLGEWGNKMYFRADDTTATWDQSVTRCNYYGMKFVDINSNEELTALVGMLGPRVYWTSGKQVFDFKWATTNARVDLDLRRENETCVYITPGGFLDHWTAGQQIPSFKWATTTSTIVFPVVMDDWTCVLLSQNGFLYDAPCSGLACDTTTSPTKHDIPYSSTSLINQSQELKAIQILRCVTRD</sequence>
<evidence type="ECO:0008006" key="4">
    <source>
        <dbReference type="Google" id="ProtNLM"/>
    </source>
</evidence>
<dbReference type="EMBL" id="LNIX01000037">
    <property type="protein sequence ID" value="OXA39669.1"/>
    <property type="molecule type" value="Genomic_DNA"/>
</dbReference>
<organism evidence="2 3">
    <name type="scientific">Folsomia candida</name>
    <name type="common">Springtail</name>
    <dbReference type="NCBI Taxonomy" id="158441"/>
    <lineage>
        <taxon>Eukaryota</taxon>
        <taxon>Metazoa</taxon>
        <taxon>Ecdysozoa</taxon>
        <taxon>Arthropoda</taxon>
        <taxon>Hexapoda</taxon>
        <taxon>Collembola</taxon>
        <taxon>Entomobryomorpha</taxon>
        <taxon>Isotomoidea</taxon>
        <taxon>Isotomidae</taxon>
        <taxon>Proisotominae</taxon>
        <taxon>Folsomia</taxon>
    </lineage>
</organism>
<feature type="signal peptide" evidence="1">
    <location>
        <begin position="1"/>
        <end position="20"/>
    </location>
</feature>
<keyword evidence="1" id="KW-0732">Signal</keyword>
<evidence type="ECO:0000256" key="1">
    <source>
        <dbReference type="SAM" id="SignalP"/>
    </source>
</evidence>
<dbReference type="OrthoDB" id="7357196at2759"/>
<dbReference type="InterPro" id="IPR016187">
    <property type="entry name" value="CTDL_fold"/>
</dbReference>
<dbReference type="CDD" id="cd00037">
    <property type="entry name" value="CLECT"/>
    <property type="match status" value="1"/>
</dbReference>
<gene>
    <name evidence="2" type="ORF">Fcan01_25484</name>
</gene>
<comment type="caution">
    <text evidence="2">The sequence shown here is derived from an EMBL/GenBank/DDBJ whole genome shotgun (WGS) entry which is preliminary data.</text>
</comment>